<sequence length="243" mass="27238">MADPIRITITAVTAVLGAAKAIVAMIDKEERQKHQKNASVTDLEASVNALKEDMSIYGRFLNTMFAEDANQRARVRLCSGPEGCEALNQLDVSLEGARRCLEQTEVVETALSASESNRVWPTKRPPIGELVKSLFQTNFAPNDDTIDKLLSATKDVDIYRGNCKCSFKRVWYLYQLYQQPPNQQVSMESIQSDGIESALNDVEMAFYQRPFTVSAEGSRKLNKTHEADERHWSPVGTEWDGSK</sequence>
<comment type="caution">
    <text evidence="2">The sequence shown here is derived from an EMBL/GenBank/DDBJ whole genome shotgun (WGS) entry which is preliminary data.</text>
</comment>
<keyword evidence="3" id="KW-1185">Reference proteome</keyword>
<dbReference type="EMBL" id="CAFZ01000638">
    <property type="protein sequence ID" value="CCA76179.1"/>
    <property type="molecule type" value="Genomic_DNA"/>
</dbReference>
<gene>
    <name evidence="2" type="ORF">PIIN_10172</name>
</gene>
<dbReference type="InParanoid" id="G4TXY6"/>
<dbReference type="Proteomes" id="UP000007148">
    <property type="component" value="Unassembled WGS sequence"/>
</dbReference>
<feature type="compositionally biased region" description="Basic and acidic residues" evidence="1">
    <location>
        <begin position="217"/>
        <end position="232"/>
    </location>
</feature>
<reference evidence="2 3" key="1">
    <citation type="journal article" date="2011" name="PLoS Pathog.">
        <title>Endophytic Life Strategies Decoded by Genome and Transcriptome Analyses of the Mutualistic Root Symbiont Piriformospora indica.</title>
        <authorList>
            <person name="Zuccaro A."/>
            <person name="Lahrmann U."/>
            <person name="Guldener U."/>
            <person name="Langen G."/>
            <person name="Pfiffi S."/>
            <person name="Biedenkopf D."/>
            <person name="Wong P."/>
            <person name="Samans B."/>
            <person name="Grimm C."/>
            <person name="Basiewicz M."/>
            <person name="Murat C."/>
            <person name="Martin F."/>
            <person name="Kogel K.H."/>
        </authorList>
    </citation>
    <scope>NUCLEOTIDE SEQUENCE [LARGE SCALE GENOMIC DNA]</scope>
    <source>
        <strain evidence="2 3">DSM 11827</strain>
    </source>
</reference>
<accession>G4TXY6</accession>
<evidence type="ECO:0000256" key="1">
    <source>
        <dbReference type="SAM" id="MobiDB-lite"/>
    </source>
</evidence>
<dbReference type="HOGENOM" id="CLU_1142948_0_0_1"/>
<protein>
    <submittedName>
        <fullName evidence="2">Uncharacterized protein</fullName>
    </submittedName>
</protein>
<feature type="region of interest" description="Disordered" evidence="1">
    <location>
        <begin position="217"/>
        <end position="243"/>
    </location>
</feature>
<proteinExistence type="predicted"/>
<dbReference type="OrthoDB" id="3307490at2759"/>
<name>G4TXY6_SERID</name>
<dbReference type="AlphaFoldDB" id="G4TXY6"/>
<organism evidence="2 3">
    <name type="scientific">Serendipita indica (strain DSM 11827)</name>
    <name type="common">Root endophyte fungus</name>
    <name type="synonym">Piriformospora indica</name>
    <dbReference type="NCBI Taxonomy" id="1109443"/>
    <lineage>
        <taxon>Eukaryota</taxon>
        <taxon>Fungi</taxon>
        <taxon>Dikarya</taxon>
        <taxon>Basidiomycota</taxon>
        <taxon>Agaricomycotina</taxon>
        <taxon>Agaricomycetes</taxon>
        <taxon>Sebacinales</taxon>
        <taxon>Serendipitaceae</taxon>
        <taxon>Serendipita</taxon>
    </lineage>
</organism>
<evidence type="ECO:0000313" key="3">
    <source>
        <dbReference type="Proteomes" id="UP000007148"/>
    </source>
</evidence>
<evidence type="ECO:0000313" key="2">
    <source>
        <dbReference type="EMBL" id="CCA76179.1"/>
    </source>
</evidence>